<evidence type="ECO:0000313" key="2">
    <source>
        <dbReference type="Proteomes" id="UP000827138"/>
    </source>
</evidence>
<evidence type="ECO:0000313" key="1">
    <source>
        <dbReference type="EMBL" id="QYX81527.1"/>
    </source>
</evidence>
<proteinExistence type="predicted"/>
<accession>A0ABX8Y1Y1</accession>
<protein>
    <submittedName>
        <fullName evidence="1">Uncharacterized protein</fullName>
    </submittedName>
</protein>
<keyword evidence="2" id="KW-1185">Reference proteome</keyword>
<organism evidence="1 2">
    <name type="scientific">Streptomyces akebiae</name>
    <dbReference type="NCBI Taxonomy" id="2865673"/>
    <lineage>
        <taxon>Bacteria</taxon>
        <taxon>Bacillati</taxon>
        <taxon>Actinomycetota</taxon>
        <taxon>Actinomycetes</taxon>
        <taxon>Kitasatosporales</taxon>
        <taxon>Streptomycetaceae</taxon>
        <taxon>Streptomyces</taxon>
    </lineage>
</organism>
<reference evidence="1 2" key="1">
    <citation type="submission" date="2021-08" db="EMBL/GenBank/DDBJ databases">
        <authorList>
            <person name="Ping M."/>
        </authorList>
    </citation>
    <scope>NUCLEOTIDE SEQUENCE [LARGE SCALE GENOMIC DNA]</scope>
    <source>
        <strain evidence="1 2">MG28</strain>
    </source>
</reference>
<sequence length="61" mass="5849">MTFSTAGSRIRLAAAGSVELSALQAHGPGSLIVNGPSAQSGLNTDGQGCGLCSMSGTSPLG</sequence>
<gene>
    <name evidence="1" type="ORF">K1J60_37665</name>
</gene>
<dbReference type="RefSeq" id="WP_220650116.1">
    <property type="nucleotide sequence ID" value="NZ_CP080647.1"/>
</dbReference>
<dbReference type="EMBL" id="CP080647">
    <property type="protein sequence ID" value="QYX81527.1"/>
    <property type="molecule type" value="Genomic_DNA"/>
</dbReference>
<name>A0ABX8Y1Y1_9ACTN</name>
<dbReference type="Proteomes" id="UP000827138">
    <property type="component" value="Chromosome"/>
</dbReference>